<name>A0ABN7S0I8_OIKDI</name>
<proteinExistence type="inferred from homology"/>
<feature type="domain" description="Aspartyl/asparaginy/proline hydroxylase" evidence="2">
    <location>
        <begin position="95"/>
        <end position="234"/>
    </location>
</feature>
<keyword evidence="4" id="KW-1185">Reference proteome</keyword>
<gene>
    <name evidence="3" type="ORF">OKIOD_LOCUS3984</name>
</gene>
<protein>
    <submittedName>
        <fullName evidence="3">Oidioi.mRNA.OKI2018_I69.PAR.g12426.t1.cds</fullName>
    </submittedName>
</protein>
<evidence type="ECO:0000313" key="3">
    <source>
        <dbReference type="EMBL" id="CAG5089992.1"/>
    </source>
</evidence>
<evidence type="ECO:0000313" key="4">
    <source>
        <dbReference type="Proteomes" id="UP001158576"/>
    </source>
</evidence>
<organism evidence="3 4">
    <name type="scientific">Oikopleura dioica</name>
    <name type="common">Tunicate</name>
    <dbReference type="NCBI Taxonomy" id="34765"/>
    <lineage>
        <taxon>Eukaryota</taxon>
        <taxon>Metazoa</taxon>
        <taxon>Chordata</taxon>
        <taxon>Tunicata</taxon>
        <taxon>Appendicularia</taxon>
        <taxon>Copelata</taxon>
        <taxon>Oikopleuridae</taxon>
        <taxon>Oikopleura</taxon>
    </lineage>
</organism>
<comment type="similarity">
    <text evidence="1">Belongs to the aspartyl/asparaginyl beta-hydroxylase family.</text>
</comment>
<evidence type="ECO:0000256" key="1">
    <source>
        <dbReference type="ARBA" id="ARBA00007730"/>
    </source>
</evidence>
<dbReference type="Pfam" id="PF05118">
    <property type="entry name" value="Asp_Arg_Hydrox"/>
    <property type="match status" value="1"/>
</dbReference>
<accession>A0ABN7S0I8</accession>
<dbReference type="Gene3D" id="2.60.120.330">
    <property type="entry name" value="B-lactam Antibiotic, Isopenicillin N Synthase, Chain"/>
    <property type="match status" value="1"/>
</dbReference>
<dbReference type="EMBL" id="OU015568">
    <property type="protein sequence ID" value="CAG5089992.1"/>
    <property type="molecule type" value="Genomic_DNA"/>
</dbReference>
<evidence type="ECO:0000259" key="2">
    <source>
        <dbReference type="Pfam" id="PF05118"/>
    </source>
</evidence>
<reference evidence="3 4" key="1">
    <citation type="submission" date="2021-04" db="EMBL/GenBank/DDBJ databases">
        <authorList>
            <person name="Bliznina A."/>
        </authorList>
    </citation>
    <scope>NUCLEOTIDE SEQUENCE [LARGE SCALE GENOMIC DNA]</scope>
</reference>
<sequence>MCGSKDCARCGRRPLQYEIRLALLFFHWFNFKAAKKSRLWEANPNGMWGFLQYGTILDIPGIKSRPVNKLDIPHQDFYYMKYKEMESTLVWNEVEKSAGSWKIAKIIDQGQCAENFDGSLVSHLAEFVPSNILFNASFSKLTVDLSKIGEEDEELIAIHFGCTTAKSRVHIPIEIDEEIIDNVEILAGGHSMTWKTAFDLDDSYAHLVRFRPKPGMLKKGIFSRTVLIFDRWQPDLTHIERDEINFVAEKLLC</sequence>
<dbReference type="InterPro" id="IPR027443">
    <property type="entry name" value="IPNS-like_sf"/>
</dbReference>
<dbReference type="InterPro" id="IPR007803">
    <property type="entry name" value="Asp/Arg/Pro-Hydrxlase"/>
</dbReference>
<dbReference type="Proteomes" id="UP001158576">
    <property type="component" value="Chromosome PAR"/>
</dbReference>